<name>A0A6L9XVH1_9MICO</name>
<proteinExistence type="predicted"/>
<dbReference type="EMBL" id="JAAGWY010000001">
    <property type="protein sequence ID" value="NEN05430.1"/>
    <property type="molecule type" value="Genomic_DNA"/>
</dbReference>
<feature type="domain" description="DUF7882" evidence="1">
    <location>
        <begin position="1"/>
        <end position="94"/>
    </location>
</feature>
<dbReference type="AlphaFoldDB" id="A0A6L9XVH1"/>
<gene>
    <name evidence="2" type="ORF">G3T36_06055</name>
</gene>
<dbReference type="Proteomes" id="UP000474967">
    <property type="component" value="Unassembled WGS sequence"/>
</dbReference>
<dbReference type="Pfam" id="PF25355">
    <property type="entry name" value="DUF7882"/>
    <property type="match status" value="1"/>
</dbReference>
<reference evidence="2 3" key="1">
    <citation type="journal article" date="2014" name="J. Microbiol.">
        <title>Diaminobutyricibacter tongyongensis gen. nov., sp. nov. and Homoserinibacter gongjuensis gen. nov., sp. nov. belong to the family Microbacteriaceae.</title>
        <authorList>
            <person name="Kim S.J."/>
            <person name="Ahn J.H."/>
            <person name="Weon H.Y."/>
            <person name="Hamada M."/>
            <person name="Suzuki K."/>
            <person name="Kwon S.W."/>
        </authorList>
    </citation>
    <scope>NUCLEOTIDE SEQUENCE [LARGE SCALE GENOMIC DNA]</scope>
    <source>
        <strain evidence="2 3">NBRC 108724</strain>
    </source>
</reference>
<sequence>MGTLIYGANGRSIEFDDRDLAHLQFVIAGKLRRSENFLLTFRGQDDVLHVLWLSPAVALEFIYSCPVYPSLNRKWLEQLTISANQSGVLLLAPEPVGAAERALEFA</sequence>
<evidence type="ECO:0000313" key="3">
    <source>
        <dbReference type="Proteomes" id="UP000474967"/>
    </source>
</evidence>
<evidence type="ECO:0000313" key="2">
    <source>
        <dbReference type="EMBL" id="NEN05430.1"/>
    </source>
</evidence>
<protein>
    <recommendedName>
        <fullName evidence="1">DUF7882 domain-containing protein</fullName>
    </recommendedName>
</protein>
<organism evidence="2 3">
    <name type="scientific">Leifsonia tongyongensis</name>
    <dbReference type="NCBI Taxonomy" id="1268043"/>
    <lineage>
        <taxon>Bacteria</taxon>
        <taxon>Bacillati</taxon>
        <taxon>Actinomycetota</taxon>
        <taxon>Actinomycetes</taxon>
        <taxon>Micrococcales</taxon>
        <taxon>Microbacteriaceae</taxon>
        <taxon>Leifsonia</taxon>
    </lineage>
</organism>
<evidence type="ECO:0000259" key="1">
    <source>
        <dbReference type="Pfam" id="PF25355"/>
    </source>
</evidence>
<accession>A0A6L9XVH1</accession>
<keyword evidence="3" id="KW-1185">Reference proteome</keyword>
<dbReference type="InterPro" id="IPR057204">
    <property type="entry name" value="DUF7882"/>
</dbReference>
<comment type="caution">
    <text evidence="2">The sequence shown here is derived from an EMBL/GenBank/DDBJ whole genome shotgun (WGS) entry which is preliminary data.</text>
</comment>
<dbReference type="RefSeq" id="WP_163288645.1">
    <property type="nucleotide sequence ID" value="NZ_JAAGWY010000001.1"/>
</dbReference>